<dbReference type="Gene3D" id="1.10.10.10">
    <property type="entry name" value="Winged helix-like DNA-binding domain superfamily/Winged helix DNA-binding domain"/>
    <property type="match status" value="1"/>
</dbReference>
<protein>
    <submittedName>
        <fullName evidence="1">Sugar-specific transcriptional regulator TrmB</fullName>
    </submittedName>
</protein>
<dbReference type="SUPFAM" id="SSF46785">
    <property type="entry name" value="Winged helix' DNA-binding domain"/>
    <property type="match status" value="1"/>
</dbReference>
<reference evidence="1 2" key="2">
    <citation type="submission" date="2010-03" db="EMBL/GenBank/DDBJ databases">
        <authorList>
            <person name="Pajon A."/>
        </authorList>
    </citation>
    <scope>NUCLEOTIDE SEQUENCE [LARGE SCALE GENOMIC DNA]</scope>
    <source>
        <strain evidence="1 2">XB6B4</strain>
    </source>
</reference>
<sequence>MNFLKELELQGEINTGEDNLKNLLLEKDERLVYGCLSLRPKNVGELLKKTGISVPEMMDILARLLQKGFITETVKNYYIRKI</sequence>
<dbReference type="Proteomes" id="UP000008953">
    <property type="component" value="Chromosome"/>
</dbReference>
<evidence type="ECO:0000313" key="2">
    <source>
        <dbReference type="Proteomes" id="UP000008953"/>
    </source>
</evidence>
<dbReference type="KEGG" id="rix:RO1_09260"/>
<dbReference type="AlphaFoldDB" id="D4KW62"/>
<evidence type="ECO:0000313" key="1">
    <source>
        <dbReference type="EMBL" id="CBL11602.1"/>
    </source>
</evidence>
<dbReference type="PATRIC" id="fig|718255.3.peg.2131"/>
<dbReference type="InterPro" id="IPR036388">
    <property type="entry name" value="WH-like_DNA-bd_sf"/>
</dbReference>
<dbReference type="EMBL" id="FP929050">
    <property type="protein sequence ID" value="CBL11602.1"/>
    <property type="molecule type" value="Genomic_DNA"/>
</dbReference>
<organism evidence="1 2">
    <name type="scientific">Roseburia intestinalis XB6B4</name>
    <dbReference type="NCBI Taxonomy" id="718255"/>
    <lineage>
        <taxon>Bacteria</taxon>
        <taxon>Bacillati</taxon>
        <taxon>Bacillota</taxon>
        <taxon>Clostridia</taxon>
        <taxon>Lachnospirales</taxon>
        <taxon>Lachnospiraceae</taxon>
        <taxon>Roseburia</taxon>
    </lineage>
</organism>
<dbReference type="InterPro" id="IPR036390">
    <property type="entry name" value="WH_DNA-bd_sf"/>
</dbReference>
<accession>D4KW62</accession>
<proteinExistence type="predicted"/>
<name>D4KW62_9FIRM</name>
<reference evidence="1 2" key="1">
    <citation type="submission" date="2010-03" db="EMBL/GenBank/DDBJ databases">
        <title>The genome sequence of Roseburia intestinalis XB6B4.</title>
        <authorList>
            <consortium name="metaHIT consortium -- http://www.metahit.eu/"/>
            <person name="Pajon A."/>
            <person name="Turner K."/>
            <person name="Parkhill J."/>
            <person name="Bernalier A."/>
        </authorList>
    </citation>
    <scope>NUCLEOTIDE SEQUENCE [LARGE SCALE GENOMIC DNA]</scope>
    <source>
        <strain evidence="1 2">XB6B4</strain>
    </source>
</reference>
<gene>
    <name evidence="1" type="ORF">RO1_09260</name>
</gene>
<dbReference type="HOGENOM" id="CLU_2556157_0_0_9"/>